<dbReference type="Pfam" id="PF00392">
    <property type="entry name" value="GntR"/>
    <property type="match status" value="1"/>
</dbReference>
<evidence type="ECO:0000313" key="6">
    <source>
        <dbReference type="Proteomes" id="UP000076574"/>
    </source>
</evidence>
<dbReference type="InterPro" id="IPR036390">
    <property type="entry name" value="WH_DNA-bd_sf"/>
</dbReference>
<dbReference type="InterPro" id="IPR011711">
    <property type="entry name" value="GntR_C"/>
</dbReference>
<protein>
    <submittedName>
        <fullName evidence="5">GntR family transcriptional regulator</fullName>
    </submittedName>
</protein>
<evidence type="ECO:0000256" key="2">
    <source>
        <dbReference type="ARBA" id="ARBA00023125"/>
    </source>
</evidence>
<dbReference type="Gene3D" id="1.10.10.10">
    <property type="entry name" value="Winged helix-like DNA-binding domain superfamily/Winged helix DNA-binding domain"/>
    <property type="match status" value="1"/>
</dbReference>
<comment type="caution">
    <text evidence="5">The sequence shown here is derived from an EMBL/GenBank/DDBJ whole genome shotgun (WGS) entry which is preliminary data.</text>
</comment>
<dbReference type="SUPFAM" id="SSF48008">
    <property type="entry name" value="GntR ligand-binding domain-like"/>
    <property type="match status" value="1"/>
</dbReference>
<dbReference type="InterPro" id="IPR008920">
    <property type="entry name" value="TF_FadR/GntR_C"/>
</dbReference>
<dbReference type="SMART" id="SM00345">
    <property type="entry name" value="HTH_GNTR"/>
    <property type="match status" value="1"/>
</dbReference>
<accession>A0A163XRK3</accession>
<evidence type="ECO:0000259" key="4">
    <source>
        <dbReference type="PROSITE" id="PS50949"/>
    </source>
</evidence>
<evidence type="ECO:0000313" key="5">
    <source>
        <dbReference type="EMBL" id="KZD21266.1"/>
    </source>
</evidence>
<dbReference type="Pfam" id="PF07729">
    <property type="entry name" value="FCD"/>
    <property type="match status" value="1"/>
</dbReference>
<dbReference type="PROSITE" id="PS50949">
    <property type="entry name" value="HTH_GNTR"/>
    <property type="match status" value="1"/>
</dbReference>
<evidence type="ECO:0000256" key="1">
    <source>
        <dbReference type="ARBA" id="ARBA00023015"/>
    </source>
</evidence>
<dbReference type="OrthoDB" id="8114900at2"/>
<dbReference type="Proteomes" id="UP000076574">
    <property type="component" value="Unassembled WGS sequence"/>
</dbReference>
<dbReference type="InterPro" id="IPR000524">
    <property type="entry name" value="Tscrpt_reg_HTH_GntR"/>
</dbReference>
<name>A0A163XRK3_9BRAD</name>
<dbReference type="SUPFAM" id="SSF46785">
    <property type="entry name" value="Winged helix' DNA-binding domain"/>
    <property type="match status" value="1"/>
</dbReference>
<dbReference type="Gene3D" id="1.20.120.530">
    <property type="entry name" value="GntR ligand-binding domain-like"/>
    <property type="match status" value="1"/>
</dbReference>
<gene>
    <name evidence="5" type="ORF">A4A58_15975</name>
</gene>
<dbReference type="PRINTS" id="PR00035">
    <property type="entry name" value="HTHGNTR"/>
</dbReference>
<dbReference type="CDD" id="cd07377">
    <property type="entry name" value="WHTH_GntR"/>
    <property type="match status" value="1"/>
</dbReference>
<dbReference type="PANTHER" id="PTHR43537">
    <property type="entry name" value="TRANSCRIPTIONAL REGULATOR, GNTR FAMILY"/>
    <property type="match status" value="1"/>
</dbReference>
<dbReference type="STRING" id="943830.A4A58_15975"/>
<dbReference type="PANTHER" id="PTHR43537:SF50">
    <property type="entry name" value="TRANSCRIPTIONAL REGULATORY PROTEIN"/>
    <property type="match status" value="1"/>
</dbReference>
<keyword evidence="2" id="KW-0238">DNA-binding</keyword>
<organism evidence="5 6">
    <name type="scientific">Tardiphaga robiniae</name>
    <dbReference type="NCBI Taxonomy" id="943830"/>
    <lineage>
        <taxon>Bacteria</taxon>
        <taxon>Pseudomonadati</taxon>
        <taxon>Pseudomonadota</taxon>
        <taxon>Alphaproteobacteria</taxon>
        <taxon>Hyphomicrobiales</taxon>
        <taxon>Nitrobacteraceae</taxon>
        <taxon>Tardiphaga</taxon>
    </lineage>
</organism>
<dbReference type="EMBL" id="LVYV01000053">
    <property type="protein sequence ID" value="KZD21266.1"/>
    <property type="molecule type" value="Genomic_DNA"/>
</dbReference>
<proteinExistence type="predicted"/>
<keyword evidence="6" id="KW-1185">Reference proteome</keyword>
<sequence>MSEIAPRAKLRTRFKPTRLKLSSDHSKRPLDRMSLHDQLVAKVREMIVDGELQAGAPLPEKMLCETFGVSRTPLREAFKILASEGLIELRPHRTPVVTPVDREEIANSFAIMVALDGVAGAEAAMRATDEDIARLSAMHDQLVTLHREASRPAYFRLNQDIHIEITRLAKNPVLLNIWTTLNANIYRARATANYDAARWTESVREHEAFMALLRARDAQGFAASLSAHTRKTGDAVLATLKIATDTKT</sequence>
<dbReference type="SMART" id="SM00895">
    <property type="entry name" value="FCD"/>
    <property type="match status" value="1"/>
</dbReference>
<dbReference type="GO" id="GO:0003700">
    <property type="term" value="F:DNA-binding transcription factor activity"/>
    <property type="evidence" value="ECO:0007669"/>
    <property type="project" value="InterPro"/>
</dbReference>
<feature type="domain" description="HTH gntR-type" evidence="4">
    <location>
        <begin position="33"/>
        <end position="100"/>
    </location>
</feature>
<dbReference type="GO" id="GO:0003677">
    <property type="term" value="F:DNA binding"/>
    <property type="evidence" value="ECO:0007669"/>
    <property type="project" value="UniProtKB-KW"/>
</dbReference>
<keyword evidence="3" id="KW-0804">Transcription</keyword>
<dbReference type="InterPro" id="IPR036388">
    <property type="entry name" value="WH-like_DNA-bd_sf"/>
</dbReference>
<evidence type="ECO:0000256" key="3">
    <source>
        <dbReference type="ARBA" id="ARBA00023163"/>
    </source>
</evidence>
<keyword evidence="1" id="KW-0805">Transcription regulation</keyword>
<dbReference type="RefSeq" id="WP_068737393.1">
    <property type="nucleotide sequence ID" value="NZ_LVYV01000053.1"/>
</dbReference>
<reference evidence="5 6" key="1">
    <citation type="submission" date="2016-03" db="EMBL/GenBank/DDBJ databases">
        <title>Microsymbionts genomes from the relict species Vavilovia formosa (Stev.) Fed.</title>
        <authorList>
            <person name="Kopat V."/>
            <person name="Chirak E."/>
            <person name="Kimeklis A."/>
            <person name="Andronov E."/>
        </authorList>
    </citation>
    <scope>NUCLEOTIDE SEQUENCE [LARGE SCALE GENOMIC DNA]</scope>
    <source>
        <strain evidence="5 6">Vaf07</strain>
    </source>
</reference>
<dbReference type="AlphaFoldDB" id="A0A163XRK3"/>